<evidence type="ECO:0000256" key="9">
    <source>
        <dbReference type="RuleBase" id="RU369094"/>
    </source>
</evidence>
<dbReference type="InterPro" id="IPR003851">
    <property type="entry name" value="Znf_Dof"/>
</dbReference>
<sequence>MGLRSKLVSSDVPEFDWSSSQTLLRGQAVINDLTPRSAPGKSEPPGDRCPNQSEQLKCPRCESTNTKFCYFNNYNKSQPRHFCKSCKRHWTKGGTLRNVPVGGSRKNKRLKTAATTTSSSSTAAMPVAAAITSSAVAKHNKPAIDDQTFVGLNVISDDILPVPDQDILSSVQFSSSGMSDSVITSIMPASVYAVPNLPMVWQASVGQEAAASFWSWEDIGLDQPRFGPG</sequence>
<dbReference type="PROSITE" id="PS01361">
    <property type="entry name" value="ZF_DOF_1"/>
    <property type="match status" value="1"/>
</dbReference>
<evidence type="ECO:0000256" key="8">
    <source>
        <dbReference type="PROSITE-ProRule" id="PRU00071"/>
    </source>
</evidence>
<dbReference type="AlphaFoldDB" id="A0A218WXB0"/>
<dbReference type="OrthoDB" id="1927254at2759"/>
<dbReference type="PANTHER" id="PTHR31992:SF97">
    <property type="entry name" value="DOF ZINC FINGER PROTEIN"/>
    <property type="match status" value="1"/>
</dbReference>
<accession>A0A218WXB0</accession>
<dbReference type="GO" id="GO:0008270">
    <property type="term" value="F:zinc ion binding"/>
    <property type="evidence" value="ECO:0007669"/>
    <property type="project" value="UniProtKB-KW"/>
</dbReference>
<dbReference type="EMBL" id="PGOL01000513">
    <property type="protein sequence ID" value="PKI69300.1"/>
    <property type="molecule type" value="Genomic_DNA"/>
</dbReference>
<proteinExistence type="predicted"/>
<dbReference type="PANTHER" id="PTHR31992">
    <property type="entry name" value="DOF ZINC FINGER PROTEIN DOF1.4-RELATED"/>
    <property type="match status" value="1"/>
</dbReference>
<evidence type="ECO:0000256" key="10">
    <source>
        <dbReference type="SAM" id="MobiDB-lite"/>
    </source>
</evidence>
<keyword evidence="7 8" id="KW-0539">Nucleus</keyword>
<evidence type="ECO:0000256" key="7">
    <source>
        <dbReference type="ARBA" id="ARBA00023242"/>
    </source>
</evidence>
<evidence type="ECO:0000256" key="1">
    <source>
        <dbReference type="ARBA" id="ARBA00022723"/>
    </source>
</evidence>
<comment type="subcellular location">
    <subcellularLocation>
        <location evidence="8 9">Nucleus</location>
    </subcellularLocation>
</comment>
<comment type="function">
    <text evidence="9">Transcription factor that binds specifically to a 5'-AA[AG]G-3' consensus core sequence.</text>
</comment>
<dbReference type="GO" id="GO:0003677">
    <property type="term" value="F:DNA binding"/>
    <property type="evidence" value="ECO:0007669"/>
    <property type="project" value="UniProtKB-UniRule"/>
</dbReference>
<evidence type="ECO:0000313" key="13">
    <source>
        <dbReference type="EMBL" id="PKI69300.1"/>
    </source>
</evidence>
<keyword evidence="2 8" id="KW-0863">Zinc-finger</keyword>
<keyword evidence="6 9" id="KW-0804">Transcription</keyword>
<reference evidence="14" key="1">
    <citation type="journal article" date="2017" name="Plant J.">
        <title>The pomegranate (Punica granatum L.) genome and the genomics of punicalagin biosynthesis.</title>
        <authorList>
            <person name="Qin G."/>
            <person name="Xu C."/>
            <person name="Ming R."/>
            <person name="Tang H."/>
            <person name="Guyot R."/>
            <person name="Kramer E.M."/>
            <person name="Hu Y."/>
            <person name="Yi X."/>
            <person name="Qi Y."/>
            <person name="Xu X."/>
            <person name="Gao Z."/>
            <person name="Pan H."/>
            <person name="Jian J."/>
            <person name="Tian Y."/>
            <person name="Yue Z."/>
            <person name="Xu Y."/>
        </authorList>
    </citation>
    <scope>NUCLEOTIDE SEQUENCE [LARGE SCALE GENOMIC DNA]</scope>
    <source>
        <strain evidence="14">cv. Dabenzi</strain>
    </source>
</reference>
<protein>
    <recommendedName>
        <fullName evidence="9">Dof zinc finger protein</fullName>
    </recommendedName>
</protein>
<evidence type="ECO:0000256" key="3">
    <source>
        <dbReference type="ARBA" id="ARBA00022833"/>
    </source>
</evidence>
<dbReference type="STRING" id="22663.A0A218WXB0"/>
<evidence type="ECO:0000313" key="14">
    <source>
        <dbReference type="Proteomes" id="UP000197138"/>
    </source>
</evidence>
<dbReference type="Pfam" id="PF02701">
    <property type="entry name" value="Zn_ribbon_Dof"/>
    <property type="match status" value="1"/>
</dbReference>
<evidence type="ECO:0000259" key="11">
    <source>
        <dbReference type="PROSITE" id="PS50884"/>
    </source>
</evidence>
<dbReference type="Proteomes" id="UP000233551">
    <property type="component" value="Unassembled WGS sequence"/>
</dbReference>
<dbReference type="Proteomes" id="UP000197138">
    <property type="component" value="Unassembled WGS sequence"/>
</dbReference>
<gene>
    <name evidence="12" type="ORF">CDL15_Pgr016892</name>
    <name evidence="13" type="ORF">CRG98_010301</name>
</gene>
<evidence type="ECO:0000313" key="15">
    <source>
        <dbReference type="Proteomes" id="UP000233551"/>
    </source>
</evidence>
<dbReference type="GO" id="GO:0003700">
    <property type="term" value="F:DNA-binding transcription factor activity"/>
    <property type="evidence" value="ECO:0007669"/>
    <property type="project" value="UniProtKB-UniRule"/>
</dbReference>
<evidence type="ECO:0000256" key="6">
    <source>
        <dbReference type="ARBA" id="ARBA00023163"/>
    </source>
</evidence>
<dbReference type="EMBL" id="MTKT01002534">
    <property type="protein sequence ID" value="OWM77495.1"/>
    <property type="molecule type" value="Genomic_DNA"/>
</dbReference>
<evidence type="ECO:0000256" key="4">
    <source>
        <dbReference type="ARBA" id="ARBA00023015"/>
    </source>
</evidence>
<name>A0A218WXB0_PUNGR</name>
<dbReference type="GO" id="GO:0005634">
    <property type="term" value="C:nucleus"/>
    <property type="evidence" value="ECO:0007669"/>
    <property type="project" value="UniProtKB-SubCell"/>
</dbReference>
<organism evidence="12 14">
    <name type="scientific">Punica granatum</name>
    <name type="common">Pomegranate</name>
    <dbReference type="NCBI Taxonomy" id="22663"/>
    <lineage>
        <taxon>Eukaryota</taxon>
        <taxon>Viridiplantae</taxon>
        <taxon>Streptophyta</taxon>
        <taxon>Embryophyta</taxon>
        <taxon>Tracheophyta</taxon>
        <taxon>Spermatophyta</taxon>
        <taxon>Magnoliopsida</taxon>
        <taxon>eudicotyledons</taxon>
        <taxon>Gunneridae</taxon>
        <taxon>Pentapetalae</taxon>
        <taxon>rosids</taxon>
        <taxon>malvids</taxon>
        <taxon>Myrtales</taxon>
        <taxon>Lythraceae</taxon>
        <taxon>Punica</taxon>
    </lineage>
</organism>
<keyword evidence="3 9" id="KW-0862">Zinc</keyword>
<keyword evidence="15" id="KW-1185">Reference proteome</keyword>
<evidence type="ECO:0000256" key="2">
    <source>
        <dbReference type="ARBA" id="ARBA00022771"/>
    </source>
</evidence>
<keyword evidence="4 9" id="KW-0805">Transcription regulation</keyword>
<reference evidence="12" key="2">
    <citation type="submission" date="2017-06" db="EMBL/GenBank/DDBJ databases">
        <title>The pomegranate genome and the genomics of punicalagin biosynthesis.</title>
        <authorList>
            <person name="Xu C."/>
        </authorList>
    </citation>
    <scope>NUCLEOTIDE SEQUENCE [LARGE SCALE GENOMIC DNA]</scope>
    <source>
        <tissue evidence="12">Fresh leaf</tissue>
    </source>
</reference>
<evidence type="ECO:0000256" key="5">
    <source>
        <dbReference type="ARBA" id="ARBA00023125"/>
    </source>
</evidence>
<dbReference type="PROSITE" id="PS50884">
    <property type="entry name" value="ZF_DOF_2"/>
    <property type="match status" value="1"/>
</dbReference>
<dbReference type="InterPro" id="IPR045174">
    <property type="entry name" value="Dof"/>
</dbReference>
<keyword evidence="1 9" id="KW-0479">Metal-binding</keyword>
<feature type="region of interest" description="Disordered" evidence="10">
    <location>
        <begin position="33"/>
        <end position="55"/>
    </location>
</feature>
<feature type="domain" description="Dof-type" evidence="11">
    <location>
        <begin position="56"/>
        <end position="110"/>
    </location>
</feature>
<comment type="caution">
    <text evidence="12">The sequence shown here is derived from an EMBL/GenBank/DDBJ whole genome shotgun (WGS) entry which is preliminary data.</text>
</comment>
<reference evidence="13 15" key="3">
    <citation type="submission" date="2017-11" db="EMBL/GenBank/DDBJ databases">
        <title>De-novo sequencing of pomegranate (Punica granatum L.) genome.</title>
        <authorList>
            <person name="Akparov Z."/>
            <person name="Amiraslanov A."/>
            <person name="Hajiyeva S."/>
            <person name="Abbasov M."/>
            <person name="Kaur K."/>
            <person name="Hamwieh A."/>
            <person name="Solovyev V."/>
            <person name="Salamov A."/>
            <person name="Braich B."/>
            <person name="Kosarev P."/>
            <person name="Mahmoud A."/>
            <person name="Hajiyev E."/>
            <person name="Babayeva S."/>
            <person name="Izzatullayeva V."/>
            <person name="Mammadov A."/>
            <person name="Mammadov A."/>
            <person name="Sharifova S."/>
            <person name="Ojaghi J."/>
            <person name="Eynullazada K."/>
            <person name="Bayramov B."/>
            <person name="Abdulazimova A."/>
            <person name="Shahmuradov I."/>
        </authorList>
    </citation>
    <scope>NUCLEOTIDE SEQUENCE [LARGE SCALE GENOMIC DNA]</scope>
    <source>
        <strain evidence="13">AG2017</strain>
        <strain evidence="15">cv. AG2017</strain>
        <tissue evidence="13">Leaf</tissue>
    </source>
</reference>
<evidence type="ECO:0000313" key="12">
    <source>
        <dbReference type="EMBL" id="OWM77495.1"/>
    </source>
</evidence>
<keyword evidence="5 8" id="KW-0238">DNA-binding</keyword>
<dbReference type="GeneID" id="116206797"/>